<reference evidence="2" key="1">
    <citation type="submission" date="2021-06" db="EMBL/GenBank/DDBJ databases">
        <authorList>
            <person name="Kallberg Y."/>
            <person name="Tangrot J."/>
            <person name="Rosling A."/>
        </authorList>
    </citation>
    <scope>NUCLEOTIDE SEQUENCE</scope>
    <source>
        <strain evidence="2">AZ414A</strain>
    </source>
</reference>
<keyword evidence="3" id="KW-1185">Reference proteome</keyword>
<dbReference type="Proteomes" id="UP000789706">
    <property type="component" value="Unassembled WGS sequence"/>
</dbReference>
<proteinExistence type="predicted"/>
<name>A0A9N9ATX6_9GLOM</name>
<gene>
    <name evidence="2" type="ORF">DEBURN_LOCUS6557</name>
</gene>
<organism evidence="2 3">
    <name type="scientific">Diversispora eburnea</name>
    <dbReference type="NCBI Taxonomy" id="1213867"/>
    <lineage>
        <taxon>Eukaryota</taxon>
        <taxon>Fungi</taxon>
        <taxon>Fungi incertae sedis</taxon>
        <taxon>Mucoromycota</taxon>
        <taxon>Glomeromycotina</taxon>
        <taxon>Glomeromycetes</taxon>
        <taxon>Diversisporales</taxon>
        <taxon>Diversisporaceae</taxon>
        <taxon>Diversispora</taxon>
    </lineage>
</organism>
<evidence type="ECO:0000256" key="1">
    <source>
        <dbReference type="SAM" id="MobiDB-lite"/>
    </source>
</evidence>
<evidence type="ECO:0000313" key="2">
    <source>
        <dbReference type="EMBL" id="CAG8539903.1"/>
    </source>
</evidence>
<feature type="compositionally biased region" description="Polar residues" evidence="1">
    <location>
        <begin position="49"/>
        <end position="64"/>
    </location>
</feature>
<sequence>MRTRRTESNENRIRNVKLNKNNGLVVEIHLDSKIRRSFEITKKDEMNENPKSTKSVLKVTSESV</sequence>
<comment type="caution">
    <text evidence="2">The sequence shown here is derived from an EMBL/GenBank/DDBJ whole genome shotgun (WGS) entry which is preliminary data.</text>
</comment>
<evidence type="ECO:0000313" key="3">
    <source>
        <dbReference type="Proteomes" id="UP000789706"/>
    </source>
</evidence>
<protein>
    <submittedName>
        <fullName evidence="2">10630_t:CDS:1</fullName>
    </submittedName>
</protein>
<accession>A0A9N9ATX6</accession>
<dbReference type="AlphaFoldDB" id="A0A9N9ATX6"/>
<dbReference type="EMBL" id="CAJVPK010000686">
    <property type="protein sequence ID" value="CAG8539903.1"/>
    <property type="molecule type" value="Genomic_DNA"/>
</dbReference>
<feature type="region of interest" description="Disordered" evidence="1">
    <location>
        <begin position="45"/>
        <end position="64"/>
    </location>
</feature>